<accession>A0A2U1KGM9</accession>
<dbReference type="EMBL" id="PKPP01019103">
    <property type="protein sequence ID" value="PWA35927.1"/>
    <property type="molecule type" value="Genomic_DNA"/>
</dbReference>
<evidence type="ECO:0000313" key="3">
    <source>
        <dbReference type="Proteomes" id="UP000245207"/>
    </source>
</evidence>
<name>A0A2U1KGM9_ARTAN</name>
<dbReference type="GO" id="GO:0003700">
    <property type="term" value="F:DNA-binding transcription factor activity"/>
    <property type="evidence" value="ECO:0007669"/>
    <property type="project" value="InterPro"/>
</dbReference>
<keyword evidence="3" id="KW-1185">Reference proteome</keyword>
<protein>
    <submittedName>
        <fullName evidence="2">PB1 domain, RWP-RK domain, Lambda repressor-like, DNA-binding domain protein</fullName>
    </submittedName>
</protein>
<dbReference type="PANTHER" id="PTHR32002">
    <property type="entry name" value="PROTEIN NLP8"/>
    <property type="match status" value="1"/>
</dbReference>
<dbReference type="Pfam" id="PF22922">
    <property type="entry name" value="GAF_NLP"/>
    <property type="match status" value="1"/>
</dbReference>
<comment type="caution">
    <text evidence="2">The sequence shown here is derived from an EMBL/GenBank/DDBJ whole genome shotgun (WGS) entry which is preliminary data.</text>
</comment>
<sequence>MSFRVPHVLVQFWSPITVRKQCLLKTLDQPFGLGVVDEALYSYRLASEERMCVVDVEHIEEFGSPGRVYRQKLPEWSLDVHTLPARHPAQYNTHGYITLPVFEPDSGFCVGVLEIITSSNCVDYTFEVQEVSRALKEENLKSPNVFEDYSFYALCGHSSAMDGSGNLVKSCSSFNSHCIGKVCMSTYGLPFYVRDLKMWGFHEACRERHLVKSHGVVGRSLSSCGICICEDVTKLGEDEYPLVSYARDNGITSCLAIYLKSIKRDVEYVIELVLPSHKTNEVCLQSLVKTLKLHIKNVSSVKFGNMSSPLVIGGDTHDWNLESPSPSPITLLTETEEVLPEPVNRQVLVENELIDVNDVTVSEDQYVVDHVEHKEDD</sequence>
<dbReference type="PANTHER" id="PTHR32002:SF35">
    <property type="entry name" value="PROTEIN NLP6"/>
    <property type="match status" value="1"/>
</dbReference>
<gene>
    <name evidence="2" type="ORF">CTI12_AA607820</name>
</gene>
<dbReference type="STRING" id="35608.A0A2U1KGM9"/>
<reference evidence="2 3" key="1">
    <citation type="journal article" date="2018" name="Mol. Plant">
        <title>The genome of Artemisia annua provides insight into the evolution of Asteraceae family and artemisinin biosynthesis.</title>
        <authorList>
            <person name="Shen Q."/>
            <person name="Zhang L."/>
            <person name="Liao Z."/>
            <person name="Wang S."/>
            <person name="Yan T."/>
            <person name="Shi P."/>
            <person name="Liu M."/>
            <person name="Fu X."/>
            <person name="Pan Q."/>
            <person name="Wang Y."/>
            <person name="Lv Z."/>
            <person name="Lu X."/>
            <person name="Zhang F."/>
            <person name="Jiang W."/>
            <person name="Ma Y."/>
            <person name="Chen M."/>
            <person name="Hao X."/>
            <person name="Li L."/>
            <person name="Tang Y."/>
            <person name="Lv G."/>
            <person name="Zhou Y."/>
            <person name="Sun X."/>
            <person name="Brodelius P.E."/>
            <person name="Rose J.K.C."/>
            <person name="Tang K."/>
        </authorList>
    </citation>
    <scope>NUCLEOTIDE SEQUENCE [LARGE SCALE GENOMIC DNA]</scope>
    <source>
        <strain evidence="3">cv. Huhao1</strain>
        <tissue evidence="2">Leaf</tissue>
    </source>
</reference>
<dbReference type="GO" id="GO:0003677">
    <property type="term" value="F:DNA binding"/>
    <property type="evidence" value="ECO:0007669"/>
    <property type="project" value="UniProtKB-KW"/>
</dbReference>
<dbReference type="Proteomes" id="UP000245207">
    <property type="component" value="Unassembled WGS sequence"/>
</dbReference>
<organism evidence="2 3">
    <name type="scientific">Artemisia annua</name>
    <name type="common">Sweet wormwood</name>
    <dbReference type="NCBI Taxonomy" id="35608"/>
    <lineage>
        <taxon>Eukaryota</taxon>
        <taxon>Viridiplantae</taxon>
        <taxon>Streptophyta</taxon>
        <taxon>Embryophyta</taxon>
        <taxon>Tracheophyta</taxon>
        <taxon>Spermatophyta</taxon>
        <taxon>Magnoliopsida</taxon>
        <taxon>eudicotyledons</taxon>
        <taxon>Gunneridae</taxon>
        <taxon>Pentapetalae</taxon>
        <taxon>asterids</taxon>
        <taxon>campanulids</taxon>
        <taxon>Asterales</taxon>
        <taxon>Asteraceae</taxon>
        <taxon>Asteroideae</taxon>
        <taxon>Anthemideae</taxon>
        <taxon>Artemisiinae</taxon>
        <taxon>Artemisia</taxon>
    </lineage>
</organism>
<dbReference type="AlphaFoldDB" id="A0A2U1KGM9"/>
<evidence type="ECO:0000259" key="1">
    <source>
        <dbReference type="Pfam" id="PF22922"/>
    </source>
</evidence>
<dbReference type="InterPro" id="IPR055081">
    <property type="entry name" value="NLP1-9_GAF"/>
</dbReference>
<dbReference type="InterPro" id="IPR045012">
    <property type="entry name" value="NLP"/>
</dbReference>
<evidence type="ECO:0000313" key="2">
    <source>
        <dbReference type="EMBL" id="PWA35927.1"/>
    </source>
</evidence>
<feature type="domain" description="NLP1-9 GAF" evidence="1">
    <location>
        <begin position="169"/>
        <end position="299"/>
    </location>
</feature>
<keyword evidence="2" id="KW-0238">DNA-binding</keyword>
<proteinExistence type="predicted"/>
<dbReference type="OrthoDB" id="1703696at2759"/>